<organism evidence="2 3">
    <name type="scientific">Streptomyces capitiformicae</name>
    <dbReference type="NCBI Taxonomy" id="2014920"/>
    <lineage>
        <taxon>Bacteria</taxon>
        <taxon>Bacillati</taxon>
        <taxon>Actinomycetota</taxon>
        <taxon>Actinomycetes</taxon>
        <taxon>Kitasatosporales</taxon>
        <taxon>Streptomycetaceae</taxon>
        <taxon>Streptomyces</taxon>
    </lineage>
</organism>
<dbReference type="Proteomes" id="UP000603227">
    <property type="component" value="Unassembled WGS sequence"/>
</dbReference>
<keyword evidence="3" id="KW-1185">Reference proteome</keyword>
<gene>
    <name evidence="2" type="ORF">GCM10017771_78360</name>
</gene>
<proteinExistence type="predicted"/>
<feature type="region of interest" description="Disordered" evidence="1">
    <location>
        <begin position="73"/>
        <end position="119"/>
    </location>
</feature>
<evidence type="ECO:0000313" key="3">
    <source>
        <dbReference type="Proteomes" id="UP000603227"/>
    </source>
</evidence>
<sequence length="119" mass="12917">MTVHVGDPQPHGYVPFAGERIAPPGADRSASRAERPVLLVRAEAAREYRTDAFGSGLGTTAYRDVVLGLDGTSSRVSTWPRRPWSAGPPRVRRTLPATPPRWSSDAEYAGPHSFRTPVP</sequence>
<protein>
    <submittedName>
        <fullName evidence="2">Uncharacterized protein</fullName>
    </submittedName>
</protein>
<evidence type="ECO:0000256" key="1">
    <source>
        <dbReference type="SAM" id="MobiDB-lite"/>
    </source>
</evidence>
<evidence type="ECO:0000313" key="2">
    <source>
        <dbReference type="EMBL" id="GHE55736.1"/>
    </source>
</evidence>
<comment type="caution">
    <text evidence="2">The sequence shown here is derived from an EMBL/GenBank/DDBJ whole genome shotgun (WGS) entry which is preliminary data.</text>
</comment>
<reference evidence="2" key="1">
    <citation type="journal article" date="2014" name="Int. J. Syst. Evol. Microbiol.">
        <title>Complete genome sequence of Corynebacterium casei LMG S-19264T (=DSM 44701T), isolated from a smear-ripened cheese.</title>
        <authorList>
            <consortium name="US DOE Joint Genome Institute (JGI-PGF)"/>
            <person name="Walter F."/>
            <person name="Albersmeier A."/>
            <person name="Kalinowski J."/>
            <person name="Ruckert C."/>
        </authorList>
    </citation>
    <scope>NUCLEOTIDE SEQUENCE</scope>
    <source>
        <strain evidence="2">CGMCC 4.7403</strain>
    </source>
</reference>
<reference evidence="2" key="2">
    <citation type="submission" date="2020-09" db="EMBL/GenBank/DDBJ databases">
        <authorList>
            <person name="Sun Q."/>
            <person name="Zhou Y."/>
        </authorList>
    </citation>
    <scope>NUCLEOTIDE SEQUENCE</scope>
    <source>
        <strain evidence="2">CGMCC 4.7403</strain>
    </source>
</reference>
<dbReference type="AlphaFoldDB" id="A0A918ZJ53"/>
<dbReference type="EMBL" id="BNAT01000042">
    <property type="protein sequence ID" value="GHE55736.1"/>
    <property type="molecule type" value="Genomic_DNA"/>
</dbReference>
<feature type="region of interest" description="Disordered" evidence="1">
    <location>
        <begin position="1"/>
        <end position="32"/>
    </location>
</feature>
<name>A0A918ZJ53_9ACTN</name>
<accession>A0A918ZJ53</accession>